<evidence type="ECO:0000313" key="9">
    <source>
        <dbReference type="WBParaSite" id="SPAL_0000832000.1"/>
    </source>
</evidence>
<evidence type="ECO:0000256" key="5">
    <source>
        <dbReference type="ARBA" id="ARBA00022840"/>
    </source>
</evidence>
<dbReference type="Proteomes" id="UP000046392">
    <property type="component" value="Unplaced"/>
</dbReference>
<keyword evidence="8" id="KW-1185">Reference proteome</keyword>
<dbReference type="AlphaFoldDB" id="A0A0N5BR14"/>
<dbReference type="GO" id="GO:0000077">
    <property type="term" value="P:DNA damage checkpoint signaling"/>
    <property type="evidence" value="ECO:0007669"/>
    <property type="project" value="TreeGrafter"/>
</dbReference>
<dbReference type="GO" id="GO:0005524">
    <property type="term" value="F:ATP binding"/>
    <property type="evidence" value="ECO:0007669"/>
    <property type="project" value="UniProtKB-KW"/>
</dbReference>
<evidence type="ECO:0000256" key="6">
    <source>
        <dbReference type="ARBA" id="ARBA00023242"/>
    </source>
</evidence>
<dbReference type="GO" id="GO:0003682">
    <property type="term" value="F:chromatin binding"/>
    <property type="evidence" value="ECO:0007669"/>
    <property type="project" value="TreeGrafter"/>
</dbReference>
<keyword evidence="5" id="KW-0067">ATP-binding</keyword>
<keyword evidence="3" id="KW-0547">Nucleotide-binding</keyword>
<proteinExistence type="inferred from homology"/>
<dbReference type="Gene3D" id="3.40.50.300">
    <property type="entry name" value="P-loop containing nucleotide triphosphate hydrolases"/>
    <property type="match status" value="1"/>
</dbReference>
<evidence type="ECO:0000256" key="7">
    <source>
        <dbReference type="ARBA" id="ARBA00023306"/>
    </source>
</evidence>
<dbReference type="SUPFAM" id="SSF52540">
    <property type="entry name" value="P-loop containing nucleoside triphosphate hydrolases"/>
    <property type="match status" value="1"/>
</dbReference>
<keyword evidence="6" id="KW-0539">Nucleus</keyword>
<accession>A0A0N5BR14</accession>
<evidence type="ECO:0000256" key="1">
    <source>
        <dbReference type="ARBA" id="ARBA00004123"/>
    </source>
</evidence>
<evidence type="ECO:0000313" key="8">
    <source>
        <dbReference type="Proteomes" id="UP000046392"/>
    </source>
</evidence>
<dbReference type="GO" id="GO:0006281">
    <property type="term" value="P:DNA repair"/>
    <property type="evidence" value="ECO:0007669"/>
    <property type="project" value="InterPro"/>
</dbReference>
<dbReference type="InterPro" id="IPR004582">
    <property type="entry name" value="Checkpoint_prot_Rad17_Rad24"/>
</dbReference>
<sequence>MDCEVEDDFHDEFFDNLDESSLLPPFISSPPPSSEFNFLSIESNSRDVSEVRMDHQEVDNFNDDYFDNIEYYSVSSEVKGGISSSFKRKVSSFRKAERNFVPFREGQKEFQEALGDLHIQPKKVVEIVNVFNNFMGNMKSTGPKVLLLTGPPGCGKRSLLEKVFKLFEFQVKRFERTAVQLYTEDQLEIYKQSYSDSFIKFLNSCTYSPYGSYTSYGIKKVNLVFIDDLPNFIFEDPSIFYNKIIDIIKANYKPIYVFLFTTSTSLEKCVHYRIFTSDVIDELQVRHVEMIPVAKTFMLKILKDYIVEKNIEVPSGVVLRSKGRPGTNKTLERIISLADGDIRQSKIIIDFCTAEESDSPGFKRRRSGGRQLINNVIENRQRRLDESFLDILEIGRSQKVDTFHALGKLFYAKRCDDKINPKVLQDHAKAEDMLPRELVNLKRPLPLKESVSDFVTYRPVATSKLLEYLFEHEHHFANDIRSLAKIYNNVLAMDSALEIDELKYSSLDEYSYEIACRSLLYYNYKSGKNKSTNNRFYHITKPTTGYKSLNEIGHRVKHLQNLATEEFTNIACHKDLADYLECEEFSRKFKV</sequence>
<dbReference type="PANTHER" id="PTHR12172">
    <property type="entry name" value="CELL CYCLE CHECKPOINT PROTEIN RAD17"/>
    <property type="match status" value="1"/>
</dbReference>
<dbReference type="GO" id="GO:0005634">
    <property type="term" value="C:nucleus"/>
    <property type="evidence" value="ECO:0007669"/>
    <property type="project" value="UniProtKB-SubCell"/>
</dbReference>
<keyword evidence="7" id="KW-0131">Cell cycle</keyword>
<protein>
    <submittedName>
        <fullName evidence="9">Cell cycle checkpoint protein RAD17</fullName>
    </submittedName>
</protein>
<name>A0A0N5BR14_STREA</name>
<keyword evidence="4" id="KW-0227">DNA damage</keyword>
<organism evidence="8 9">
    <name type="scientific">Strongyloides papillosus</name>
    <name type="common">Intestinal threadworm</name>
    <dbReference type="NCBI Taxonomy" id="174720"/>
    <lineage>
        <taxon>Eukaryota</taxon>
        <taxon>Metazoa</taxon>
        <taxon>Ecdysozoa</taxon>
        <taxon>Nematoda</taxon>
        <taxon>Chromadorea</taxon>
        <taxon>Rhabditida</taxon>
        <taxon>Tylenchina</taxon>
        <taxon>Panagrolaimomorpha</taxon>
        <taxon>Strongyloidoidea</taxon>
        <taxon>Strongyloididae</taxon>
        <taxon>Strongyloides</taxon>
    </lineage>
</organism>
<evidence type="ECO:0000256" key="4">
    <source>
        <dbReference type="ARBA" id="ARBA00022763"/>
    </source>
</evidence>
<evidence type="ECO:0000256" key="2">
    <source>
        <dbReference type="ARBA" id="ARBA00006168"/>
    </source>
</evidence>
<dbReference type="PANTHER" id="PTHR12172:SF0">
    <property type="entry name" value="CELL CYCLE CHECKPOINT PROTEIN RAD17"/>
    <property type="match status" value="1"/>
</dbReference>
<dbReference type="Pfam" id="PF03215">
    <property type="entry name" value="Rad17"/>
    <property type="match status" value="1"/>
</dbReference>
<comment type="similarity">
    <text evidence="2">Belongs to the rad17/RAD24 family.</text>
</comment>
<dbReference type="InterPro" id="IPR027417">
    <property type="entry name" value="P-loop_NTPase"/>
</dbReference>
<reference evidence="9" key="1">
    <citation type="submission" date="2017-02" db="UniProtKB">
        <authorList>
            <consortium name="WormBaseParasite"/>
        </authorList>
    </citation>
    <scope>IDENTIFICATION</scope>
</reference>
<dbReference type="GO" id="GO:0003689">
    <property type="term" value="F:DNA clamp loader activity"/>
    <property type="evidence" value="ECO:0007669"/>
    <property type="project" value="TreeGrafter"/>
</dbReference>
<dbReference type="GO" id="GO:0033314">
    <property type="term" value="P:mitotic DNA replication checkpoint signaling"/>
    <property type="evidence" value="ECO:0007669"/>
    <property type="project" value="TreeGrafter"/>
</dbReference>
<evidence type="ECO:0000256" key="3">
    <source>
        <dbReference type="ARBA" id="ARBA00022741"/>
    </source>
</evidence>
<dbReference type="STRING" id="174720.A0A0N5BR14"/>
<comment type="subcellular location">
    <subcellularLocation>
        <location evidence="1">Nucleus</location>
    </subcellularLocation>
</comment>
<dbReference type="WBParaSite" id="SPAL_0000832000.1">
    <property type="protein sequence ID" value="SPAL_0000832000.1"/>
    <property type="gene ID" value="SPAL_0000832000"/>
</dbReference>